<dbReference type="Proteomes" id="UP000325255">
    <property type="component" value="Unassembled WGS sequence"/>
</dbReference>
<gene>
    <name evidence="1" type="ORF">F1189_19925</name>
</gene>
<reference evidence="1 2" key="1">
    <citation type="submission" date="2019-09" db="EMBL/GenBank/DDBJ databases">
        <title>Genome sequence of Rhodovastum atsumiense, a diverse member of the Acetobacteraceae family of non-sulfur purple photosynthetic bacteria.</title>
        <authorList>
            <person name="Meyer T."/>
            <person name="Kyndt J."/>
        </authorList>
    </citation>
    <scope>NUCLEOTIDE SEQUENCE [LARGE SCALE GENOMIC DNA]</scope>
    <source>
        <strain evidence="1 2">DSM 21279</strain>
    </source>
</reference>
<evidence type="ECO:0000313" key="2">
    <source>
        <dbReference type="Proteomes" id="UP000325255"/>
    </source>
</evidence>
<protein>
    <submittedName>
        <fullName evidence="1">Uncharacterized protein</fullName>
    </submittedName>
</protein>
<evidence type="ECO:0000313" key="1">
    <source>
        <dbReference type="EMBL" id="KAA5610252.1"/>
    </source>
</evidence>
<name>A0A5M6IPP8_9PROT</name>
<comment type="caution">
    <text evidence="1">The sequence shown here is derived from an EMBL/GenBank/DDBJ whole genome shotgun (WGS) entry which is preliminary data.</text>
</comment>
<sequence length="160" mass="17010">MSTTSDGNTYYFFYVCFGDENLKFGIPTALGQKIVESTQKGIKKHKASLAAAIENGEKAIAEAFRKNLHRNEKTSKNIAPLIISCCLLSREAQENPDARGFILEISHSAAASWAAGADAAPPGEAGEPKTHVHYKAVAGRDEIDAFLAEVRAGATGEAAS</sequence>
<dbReference type="AlphaFoldDB" id="A0A5M6IPP8"/>
<proteinExistence type="predicted"/>
<organism evidence="1 2">
    <name type="scientific">Rhodovastum atsumiense</name>
    <dbReference type="NCBI Taxonomy" id="504468"/>
    <lineage>
        <taxon>Bacteria</taxon>
        <taxon>Pseudomonadati</taxon>
        <taxon>Pseudomonadota</taxon>
        <taxon>Alphaproteobacteria</taxon>
        <taxon>Acetobacterales</taxon>
        <taxon>Acetobacteraceae</taxon>
        <taxon>Rhodovastum</taxon>
    </lineage>
</organism>
<keyword evidence="2" id="KW-1185">Reference proteome</keyword>
<dbReference type="EMBL" id="VWPK01000035">
    <property type="protein sequence ID" value="KAA5610252.1"/>
    <property type="molecule type" value="Genomic_DNA"/>
</dbReference>
<accession>A0A5M6IPP8</accession>
<dbReference type="RefSeq" id="WP_150042629.1">
    <property type="nucleotide sequence ID" value="NZ_OW485601.1"/>
</dbReference>